<name>A0A5J4SC31_9ZZZZ</name>
<dbReference type="AlphaFoldDB" id="A0A5J4SC31"/>
<evidence type="ECO:0000259" key="1">
    <source>
        <dbReference type="Pfam" id="PF13304"/>
    </source>
</evidence>
<reference evidence="2" key="1">
    <citation type="submission" date="2019-03" db="EMBL/GenBank/DDBJ databases">
        <title>Single cell metagenomics reveals metabolic interactions within the superorganism composed of flagellate Streblomastix strix and complex community of Bacteroidetes bacteria on its surface.</title>
        <authorList>
            <person name="Treitli S.C."/>
            <person name="Kolisko M."/>
            <person name="Husnik F."/>
            <person name="Keeling P."/>
            <person name="Hampl V."/>
        </authorList>
    </citation>
    <scope>NUCLEOTIDE SEQUENCE</scope>
    <source>
        <strain evidence="2">STM</strain>
    </source>
</reference>
<dbReference type="GO" id="GO:0005524">
    <property type="term" value="F:ATP binding"/>
    <property type="evidence" value="ECO:0007669"/>
    <property type="project" value="InterPro"/>
</dbReference>
<dbReference type="InterPro" id="IPR003959">
    <property type="entry name" value="ATPase_AAA_core"/>
</dbReference>
<feature type="domain" description="ATPase AAA-type core" evidence="1">
    <location>
        <begin position="48"/>
        <end position="363"/>
    </location>
</feature>
<dbReference type="InterPro" id="IPR027417">
    <property type="entry name" value="P-loop_NTPase"/>
</dbReference>
<gene>
    <name evidence="2" type="ORF">EZS27_008638</name>
</gene>
<dbReference type="Gene3D" id="3.40.50.300">
    <property type="entry name" value="P-loop containing nucleotide triphosphate hydrolases"/>
    <property type="match status" value="1"/>
</dbReference>
<accession>A0A5J4SC31</accession>
<dbReference type="Pfam" id="PF13304">
    <property type="entry name" value="AAA_21"/>
    <property type="match status" value="1"/>
</dbReference>
<organism evidence="2">
    <name type="scientific">termite gut metagenome</name>
    <dbReference type="NCBI Taxonomy" id="433724"/>
    <lineage>
        <taxon>unclassified sequences</taxon>
        <taxon>metagenomes</taxon>
        <taxon>organismal metagenomes</taxon>
    </lineage>
</organism>
<dbReference type="PANTHER" id="PTHR40396:SF1">
    <property type="entry name" value="ATPASE AAA-TYPE CORE DOMAIN-CONTAINING PROTEIN"/>
    <property type="match status" value="1"/>
</dbReference>
<comment type="caution">
    <text evidence="2">The sequence shown here is derived from an EMBL/GenBank/DDBJ whole genome shotgun (WGS) entry which is preliminary data.</text>
</comment>
<evidence type="ECO:0000313" key="2">
    <source>
        <dbReference type="EMBL" id="KAA6343694.1"/>
    </source>
</evidence>
<protein>
    <recommendedName>
        <fullName evidence="1">ATPase AAA-type core domain-containing protein</fullName>
    </recommendedName>
</protein>
<dbReference type="EMBL" id="SNRY01000256">
    <property type="protein sequence ID" value="KAA6343694.1"/>
    <property type="molecule type" value="Genomic_DNA"/>
</dbReference>
<proteinExistence type="predicted"/>
<dbReference type="SUPFAM" id="SSF52540">
    <property type="entry name" value="P-loop containing nucleoside triphosphate hydrolases"/>
    <property type="match status" value="1"/>
</dbReference>
<sequence length="428" mass="49538">MIVNFSIQNFGSIKDQQTLSFEADKSTHLEDYYVIQVNGLRLLKLGLIYGANASGKTTILNALDFLRRLVLKPESQKTELLKFEPFLFDRDTPGQNTIFSIEFIQNETHYYYEVELNKKAIVSEELKNYTHKKATIFRRTTDLDKQFTKITFGNKIKTDEVFEKTLASNTLWNNTLLGGFLKTNIEFKELKDVTDWFKNYLSPLITIQTELDVTSLIDKSEIKKGVVLDILRKADFHISNILIEKKEEDLPDGLIEFLEKQIPKNGVEEFKKKGKIETMNLAIEHEVNNEKYRLPFEEESQGTQRYYGFAGFLYLLIKNSTAFPIDELESSLHPDLFVHFLLSFLVNSKKSQIIATTHHREILNNKDLFRNDAIWITDKSEDSSTKLYSLADFDTSVIRDTSNIYNAYKIGKLGGVPNLGDYYIDMEE</sequence>
<dbReference type="GO" id="GO:0016887">
    <property type="term" value="F:ATP hydrolysis activity"/>
    <property type="evidence" value="ECO:0007669"/>
    <property type="project" value="InterPro"/>
</dbReference>
<dbReference type="PANTHER" id="PTHR40396">
    <property type="entry name" value="ATPASE-LIKE PROTEIN"/>
    <property type="match status" value="1"/>
</dbReference>